<dbReference type="PROSITE" id="PS50011">
    <property type="entry name" value="PROTEIN_KINASE_DOM"/>
    <property type="match status" value="1"/>
</dbReference>
<dbReference type="Proteomes" id="UP001165083">
    <property type="component" value="Unassembled WGS sequence"/>
</dbReference>
<feature type="region of interest" description="Disordered" evidence="1">
    <location>
        <begin position="591"/>
        <end position="618"/>
    </location>
</feature>
<dbReference type="InterPro" id="IPR008271">
    <property type="entry name" value="Ser/Thr_kinase_AS"/>
</dbReference>
<protein>
    <submittedName>
        <fullName evidence="4">Unnamed protein product</fullName>
    </submittedName>
</protein>
<dbReference type="Gene3D" id="3.80.10.10">
    <property type="entry name" value="Ribonuclease Inhibitor"/>
    <property type="match status" value="1"/>
</dbReference>
<dbReference type="PANTHER" id="PTHR44329">
    <property type="entry name" value="SERINE/THREONINE-PROTEIN KINASE TNNI3K-RELATED"/>
    <property type="match status" value="1"/>
</dbReference>
<feature type="domain" description="Protein kinase" evidence="3">
    <location>
        <begin position="284"/>
        <end position="571"/>
    </location>
</feature>
<dbReference type="OrthoDB" id="4062651at2759"/>
<dbReference type="AlphaFoldDB" id="A0A9W6X9I0"/>
<accession>A0A9W6X9I0</accession>
<dbReference type="EMBL" id="BSXW01001158">
    <property type="protein sequence ID" value="GMF34164.1"/>
    <property type="molecule type" value="Genomic_DNA"/>
</dbReference>
<evidence type="ECO:0000313" key="5">
    <source>
        <dbReference type="Proteomes" id="UP001165083"/>
    </source>
</evidence>
<dbReference type="InterPro" id="IPR051681">
    <property type="entry name" value="Ser/Thr_Kinases-Pseudokinases"/>
</dbReference>
<dbReference type="CDD" id="cd13999">
    <property type="entry name" value="STKc_MAP3K-like"/>
    <property type="match status" value="1"/>
</dbReference>
<dbReference type="InterPro" id="IPR011009">
    <property type="entry name" value="Kinase-like_dom_sf"/>
</dbReference>
<evidence type="ECO:0000259" key="3">
    <source>
        <dbReference type="PROSITE" id="PS50011"/>
    </source>
</evidence>
<name>A0A9W6X9I0_9STRA</name>
<dbReference type="InterPro" id="IPR032675">
    <property type="entry name" value="LRR_dom_sf"/>
</dbReference>
<keyword evidence="2" id="KW-1133">Transmembrane helix</keyword>
<evidence type="ECO:0000256" key="1">
    <source>
        <dbReference type="SAM" id="MobiDB-lite"/>
    </source>
</evidence>
<dbReference type="GO" id="GO:0004674">
    <property type="term" value="F:protein serine/threonine kinase activity"/>
    <property type="evidence" value="ECO:0007669"/>
    <property type="project" value="TreeGrafter"/>
</dbReference>
<comment type="caution">
    <text evidence="4">The sequence shown here is derived from an EMBL/GenBank/DDBJ whole genome shotgun (WGS) entry which is preliminary data.</text>
</comment>
<dbReference type="Pfam" id="PF00069">
    <property type="entry name" value="Pkinase"/>
    <property type="match status" value="1"/>
</dbReference>
<gene>
    <name evidence="4" type="ORF">Plil01_001455900</name>
</gene>
<organism evidence="4 5">
    <name type="scientific">Phytophthora lilii</name>
    <dbReference type="NCBI Taxonomy" id="2077276"/>
    <lineage>
        <taxon>Eukaryota</taxon>
        <taxon>Sar</taxon>
        <taxon>Stramenopiles</taxon>
        <taxon>Oomycota</taxon>
        <taxon>Peronosporomycetes</taxon>
        <taxon>Peronosporales</taxon>
        <taxon>Peronosporaceae</taxon>
        <taxon>Phytophthora</taxon>
    </lineage>
</organism>
<dbReference type="GO" id="GO:0005524">
    <property type="term" value="F:ATP binding"/>
    <property type="evidence" value="ECO:0007669"/>
    <property type="project" value="InterPro"/>
</dbReference>
<evidence type="ECO:0000256" key="2">
    <source>
        <dbReference type="SAM" id="Phobius"/>
    </source>
</evidence>
<dbReference type="SUPFAM" id="SSF56112">
    <property type="entry name" value="Protein kinase-like (PK-like)"/>
    <property type="match status" value="1"/>
</dbReference>
<keyword evidence="2" id="KW-0472">Membrane</keyword>
<sequence length="643" mass="71487">MVLSSFSFSDSLQALDTSNNTIHDLSKWKMPPELQMYSCRDCDVEKLSGITLPTSGSLTYLDLAGSTVESFEVANSTMFLVSSLGWLKLTVSSTSCSDASATKEEVQSTAICVLPDAVYNTKYVISVTVGDSTAAPAPPPTGTEAASSESPSSSWMLVAMISGAALLLVLIGGAVGYLVFRHRQSNEKFRDYTNDRSTDFQSVNDIAPSNPTGHTFFDRTLNTGMMEAETRSELDDTIVSSKHRGMTSTQSSSTRSGVFSARKLDNDIRTDQDMRHFRLMHEEVVRGKLIAKGGYGAVYKATFRNQMVVTKQLLPERARDPRMLNDFMDEIRTCASLDHPKIVTFVGFTFTSLMDLSAVFEYMPNGDLATLLQKQLKRESRDPLARDSYGWFRSTKSERGGLKCKSLIALDIAEALVYLHSFESPMIHRDLKPNNVLLSENWEAKLTDFGVSRELTEDQTMTAEIGTISWIAPEVLRGERYSEKADVYSFGVIMTELDTCRRPYSEGIPNEDNRGGNIKHTNARIAVLVSAGSLRPSLSPDCPNSVRDLVDKCLDADPANRPSALQLHFELRNLELALDDLAITGRMSARAMSAPRSNCRQPRQAEPRSQRRKKSEPHLVHLIEDNDIALLSNERRDHVQYYV</sequence>
<dbReference type="PROSITE" id="PS00108">
    <property type="entry name" value="PROTEIN_KINASE_ST"/>
    <property type="match status" value="1"/>
</dbReference>
<dbReference type="PANTHER" id="PTHR44329:SF214">
    <property type="entry name" value="PROTEIN KINASE DOMAIN-CONTAINING PROTEIN"/>
    <property type="match status" value="1"/>
</dbReference>
<proteinExistence type="predicted"/>
<evidence type="ECO:0000313" key="4">
    <source>
        <dbReference type="EMBL" id="GMF34164.1"/>
    </source>
</evidence>
<keyword evidence="2" id="KW-0812">Transmembrane</keyword>
<reference evidence="4" key="1">
    <citation type="submission" date="2023-04" db="EMBL/GenBank/DDBJ databases">
        <title>Phytophthora lilii NBRC 32176.</title>
        <authorList>
            <person name="Ichikawa N."/>
            <person name="Sato H."/>
            <person name="Tonouchi N."/>
        </authorList>
    </citation>
    <scope>NUCLEOTIDE SEQUENCE</scope>
    <source>
        <strain evidence="4">NBRC 32176</strain>
    </source>
</reference>
<dbReference type="SMART" id="SM00220">
    <property type="entry name" value="S_TKc"/>
    <property type="match status" value="1"/>
</dbReference>
<dbReference type="SUPFAM" id="SSF52075">
    <property type="entry name" value="Outer arm dynein light chain 1"/>
    <property type="match status" value="1"/>
</dbReference>
<dbReference type="InterPro" id="IPR000719">
    <property type="entry name" value="Prot_kinase_dom"/>
</dbReference>
<keyword evidence="5" id="KW-1185">Reference proteome</keyword>
<dbReference type="Gene3D" id="1.10.510.10">
    <property type="entry name" value="Transferase(Phosphotransferase) domain 1"/>
    <property type="match status" value="1"/>
</dbReference>
<feature type="transmembrane region" description="Helical" evidence="2">
    <location>
        <begin position="155"/>
        <end position="180"/>
    </location>
</feature>